<dbReference type="InterPro" id="IPR050654">
    <property type="entry name" value="AChE-related_enzymes"/>
</dbReference>
<evidence type="ECO:0000256" key="6">
    <source>
        <dbReference type="RuleBase" id="RU361235"/>
    </source>
</evidence>
<keyword evidence="6" id="KW-0732">Signal</keyword>
<organism evidence="8 9">
    <name type="scientific">Acanthaster planci</name>
    <name type="common">Crown-of-thorns starfish</name>
    <dbReference type="NCBI Taxonomy" id="133434"/>
    <lineage>
        <taxon>Eukaryota</taxon>
        <taxon>Metazoa</taxon>
        <taxon>Echinodermata</taxon>
        <taxon>Eleutherozoa</taxon>
        <taxon>Asterozoa</taxon>
        <taxon>Asteroidea</taxon>
        <taxon>Valvatacea</taxon>
        <taxon>Valvatida</taxon>
        <taxon>Acanthasteridae</taxon>
        <taxon>Acanthaster</taxon>
    </lineage>
</organism>
<feature type="domain" description="Carboxylesterase type B" evidence="7">
    <location>
        <begin position="24"/>
        <end position="545"/>
    </location>
</feature>
<dbReference type="RefSeq" id="XP_022080091.1">
    <property type="nucleotide sequence ID" value="XM_022224399.1"/>
</dbReference>
<dbReference type="PANTHER" id="PTHR43918">
    <property type="entry name" value="ACETYLCHOLINESTERASE"/>
    <property type="match status" value="1"/>
</dbReference>
<dbReference type="OMA" id="FTWAIMQ"/>
<proteinExistence type="inferred from homology"/>
<dbReference type="PROSITE" id="PS00941">
    <property type="entry name" value="CARBOXYLESTERASE_B_2"/>
    <property type="match status" value="1"/>
</dbReference>
<dbReference type="GO" id="GO:0005886">
    <property type="term" value="C:plasma membrane"/>
    <property type="evidence" value="ECO:0007669"/>
    <property type="project" value="TreeGrafter"/>
</dbReference>
<dbReference type="GO" id="GO:0006581">
    <property type="term" value="P:acetylcholine catabolic process"/>
    <property type="evidence" value="ECO:0007669"/>
    <property type="project" value="TreeGrafter"/>
</dbReference>
<dbReference type="PROSITE" id="PS00122">
    <property type="entry name" value="CARBOXYLESTERASE_B_1"/>
    <property type="match status" value="1"/>
</dbReference>
<evidence type="ECO:0000256" key="5">
    <source>
        <dbReference type="PIRSR" id="PIRSR600997-1"/>
    </source>
</evidence>
<feature type="chain" id="PRO_5034664852" description="Carboxylic ester hydrolase" evidence="6">
    <location>
        <begin position="24"/>
        <end position="587"/>
    </location>
</feature>
<dbReference type="FunFam" id="3.40.50.1820:FF:000128">
    <property type="entry name" value="Carboxylic ester hydrolase"/>
    <property type="match status" value="1"/>
</dbReference>
<dbReference type="KEGG" id="aplc:110973520"/>
<dbReference type="Proteomes" id="UP000694845">
    <property type="component" value="Unplaced"/>
</dbReference>
<keyword evidence="4" id="KW-1015">Disulfide bond</keyword>
<dbReference type="InterPro" id="IPR000997">
    <property type="entry name" value="Cholinesterase"/>
</dbReference>
<dbReference type="AlphaFoldDB" id="A0A8B7XIR0"/>
<dbReference type="PANTHER" id="PTHR43918:SF4">
    <property type="entry name" value="CARBOXYLIC ESTER HYDROLASE"/>
    <property type="match status" value="1"/>
</dbReference>
<feature type="active site" description="Charge relay system" evidence="5">
    <location>
        <position position="333"/>
    </location>
</feature>
<dbReference type="InterPro" id="IPR002018">
    <property type="entry name" value="CarbesteraseB"/>
</dbReference>
<feature type="active site" description="Charge relay system" evidence="5">
    <location>
        <position position="456"/>
    </location>
</feature>
<dbReference type="Gene3D" id="3.40.50.1820">
    <property type="entry name" value="alpha/beta hydrolase"/>
    <property type="match status" value="1"/>
</dbReference>
<feature type="signal peptide" evidence="6">
    <location>
        <begin position="1"/>
        <end position="23"/>
    </location>
</feature>
<reference evidence="9" key="1">
    <citation type="submission" date="2025-08" db="UniProtKB">
        <authorList>
            <consortium name="RefSeq"/>
        </authorList>
    </citation>
    <scope>IDENTIFICATION</scope>
</reference>
<dbReference type="GO" id="GO:0003990">
    <property type="term" value="F:acetylcholinesterase activity"/>
    <property type="evidence" value="ECO:0007669"/>
    <property type="project" value="TreeGrafter"/>
</dbReference>
<keyword evidence="8" id="KW-1185">Reference proteome</keyword>
<evidence type="ECO:0000259" key="7">
    <source>
        <dbReference type="Pfam" id="PF00135"/>
    </source>
</evidence>
<evidence type="ECO:0000313" key="8">
    <source>
        <dbReference type="Proteomes" id="UP000694845"/>
    </source>
</evidence>
<evidence type="ECO:0000256" key="2">
    <source>
        <dbReference type="ARBA" id="ARBA00022487"/>
    </source>
</evidence>
<dbReference type="GO" id="GO:0019695">
    <property type="term" value="P:choline metabolic process"/>
    <property type="evidence" value="ECO:0007669"/>
    <property type="project" value="TreeGrafter"/>
</dbReference>
<dbReference type="PRINTS" id="PR00878">
    <property type="entry name" value="CHOLNESTRASE"/>
</dbReference>
<dbReference type="GeneID" id="110973520"/>
<dbReference type="InterPro" id="IPR019826">
    <property type="entry name" value="Carboxylesterase_B_AS"/>
</dbReference>
<gene>
    <name evidence="9" type="primary">LOC110973520</name>
</gene>
<dbReference type="OrthoDB" id="3200163at2759"/>
<dbReference type="CDD" id="cd00312">
    <property type="entry name" value="Esterase_lipase"/>
    <property type="match status" value="1"/>
</dbReference>
<dbReference type="GO" id="GO:0005615">
    <property type="term" value="C:extracellular space"/>
    <property type="evidence" value="ECO:0007669"/>
    <property type="project" value="TreeGrafter"/>
</dbReference>
<evidence type="ECO:0000313" key="9">
    <source>
        <dbReference type="RefSeq" id="XP_022080091.1"/>
    </source>
</evidence>
<evidence type="ECO:0000256" key="1">
    <source>
        <dbReference type="ARBA" id="ARBA00005964"/>
    </source>
</evidence>
<sequence length="587" mass="63619">MDSKSFICSIFLTLFAFVVLAATQPTVTVEQGVVVGMSESFQESQFIGVNKTIDVFKGVPFAEPPVGPLRFQPPQAKGSWNGTYNATYFRDACPQTNYVTQYSEDCLYLNIYAPRPAISGGAAVMVWIHGGAFAVGSASEPSYNGIPLVATGDVILVSINYRLGVFGFLSTGDDALPGNLGLLDQVLALQWIKQNIAAFGGDTDRITIFGESAGSASVSWLVLSQLTAGLFNRAVMQSGTAFSPWALKKDADANRNTAFQLGRNLGCDSSDSTALVSCLRTKNMLDVKSAADNLFFLGAPVIDGAFVDDTPDDLYTAGRYSPADILVGSMADEGTFYIALNPLYAEYFYSEDPPFMNRDTCRELISYELTSTFGGSNQQIVDDIMALYSDSQTSDYFRSFVDFYTDYAFACGANRAASLHAQAGDAVFLYQVTQTPSVSVFDDDNGNGPGWLGATHGEDITFVFGTAFSRGLQLTDEEKELSVKFMKYWTNFAKTGNPSMNTNASQPESGSDFWPLFNTTSVDYKILNVNLATASALKRDVCKTWNNNLFPRLDELDTDNGAAGVYDSVGKFLVLTITLVSSFVFLG</sequence>
<protein>
    <recommendedName>
        <fullName evidence="6">Carboxylic ester hydrolase</fullName>
        <ecNumber evidence="6">3.1.1.-</ecNumber>
    </recommendedName>
</protein>
<dbReference type="InterPro" id="IPR019819">
    <property type="entry name" value="Carboxylesterase_B_CS"/>
</dbReference>
<dbReference type="SUPFAM" id="SSF53474">
    <property type="entry name" value="alpha/beta-Hydrolases"/>
    <property type="match status" value="1"/>
</dbReference>
<keyword evidence="3 6" id="KW-0378">Hydrolase</keyword>
<dbReference type="Pfam" id="PF00135">
    <property type="entry name" value="COesterase"/>
    <property type="match status" value="1"/>
</dbReference>
<accession>A0A8B7XIR0</accession>
<name>A0A8B7XIR0_ACAPL</name>
<comment type="similarity">
    <text evidence="1 6">Belongs to the type-B carboxylesterase/lipase family.</text>
</comment>
<feature type="active site" description="Acyl-ester intermediate" evidence="5">
    <location>
        <position position="212"/>
    </location>
</feature>
<keyword evidence="2" id="KW-0719">Serine esterase</keyword>
<evidence type="ECO:0000256" key="4">
    <source>
        <dbReference type="ARBA" id="ARBA00023157"/>
    </source>
</evidence>
<evidence type="ECO:0000256" key="3">
    <source>
        <dbReference type="ARBA" id="ARBA00022801"/>
    </source>
</evidence>
<dbReference type="InterPro" id="IPR029058">
    <property type="entry name" value="AB_hydrolase_fold"/>
</dbReference>
<dbReference type="EC" id="3.1.1.-" evidence="6"/>